<evidence type="ECO:0000256" key="1">
    <source>
        <dbReference type="ARBA" id="ARBA00007626"/>
    </source>
</evidence>
<dbReference type="InterPro" id="IPR011990">
    <property type="entry name" value="TPR-like_helical_dom_sf"/>
</dbReference>
<dbReference type="Pfam" id="PF12854">
    <property type="entry name" value="PPR_1"/>
    <property type="match status" value="1"/>
</dbReference>
<dbReference type="InterPro" id="IPR002885">
    <property type="entry name" value="PPR_rpt"/>
</dbReference>
<name>A0A2U1N918_ARTAN</name>
<organism evidence="4 5">
    <name type="scientific">Artemisia annua</name>
    <name type="common">Sweet wormwood</name>
    <dbReference type="NCBI Taxonomy" id="35608"/>
    <lineage>
        <taxon>Eukaryota</taxon>
        <taxon>Viridiplantae</taxon>
        <taxon>Streptophyta</taxon>
        <taxon>Embryophyta</taxon>
        <taxon>Tracheophyta</taxon>
        <taxon>Spermatophyta</taxon>
        <taxon>Magnoliopsida</taxon>
        <taxon>eudicotyledons</taxon>
        <taxon>Gunneridae</taxon>
        <taxon>Pentapetalae</taxon>
        <taxon>asterids</taxon>
        <taxon>campanulids</taxon>
        <taxon>Asterales</taxon>
        <taxon>Asteraceae</taxon>
        <taxon>Asteroideae</taxon>
        <taxon>Anthemideae</taxon>
        <taxon>Artemisiinae</taxon>
        <taxon>Artemisia</taxon>
    </lineage>
</organism>
<evidence type="ECO:0000256" key="3">
    <source>
        <dbReference type="PROSITE-ProRule" id="PRU00708"/>
    </source>
</evidence>
<dbReference type="Proteomes" id="UP000245207">
    <property type="component" value="Unassembled WGS sequence"/>
</dbReference>
<comment type="caution">
    <text evidence="4">The sequence shown here is derived from an EMBL/GenBank/DDBJ whole genome shotgun (WGS) entry which is preliminary data.</text>
</comment>
<sequence length="143" mass="16371">MCALRVPVDDYTMNIAINCCCHLSCTNEGFAVFGFFLKRGIRPDAWTFSTLLNGLVREDRILEAEIFFKKLFKDKICEPDVVMYNTMIKGLCKIGNNVIAIQLLKRIVKHGHIFVFRNITTIVICSISLRRSMVFKMDHSGNC</sequence>
<dbReference type="PROSITE" id="PS51375">
    <property type="entry name" value="PPR"/>
    <property type="match status" value="2"/>
</dbReference>
<dbReference type="OrthoDB" id="42736at2759"/>
<proteinExistence type="inferred from homology"/>
<evidence type="ECO:0000313" key="4">
    <source>
        <dbReference type="EMBL" id="PWA69986.1"/>
    </source>
</evidence>
<feature type="repeat" description="PPR" evidence="3">
    <location>
        <begin position="80"/>
        <end position="114"/>
    </location>
</feature>
<dbReference type="AlphaFoldDB" id="A0A2U1N918"/>
<feature type="repeat" description="PPR" evidence="3">
    <location>
        <begin position="9"/>
        <end position="43"/>
    </location>
</feature>
<keyword evidence="2" id="KW-0677">Repeat</keyword>
<keyword evidence="5" id="KW-1185">Reference proteome</keyword>
<dbReference type="PANTHER" id="PTHR47941">
    <property type="entry name" value="PENTATRICOPEPTIDE REPEAT-CONTAINING PROTEIN 3, MITOCHONDRIAL"/>
    <property type="match status" value="1"/>
</dbReference>
<accession>A0A2U1N918</accession>
<evidence type="ECO:0000313" key="5">
    <source>
        <dbReference type="Proteomes" id="UP000245207"/>
    </source>
</evidence>
<reference evidence="4 5" key="1">
    <citation type="journal article" date="2018" name="Mol. Plant">
        <title>The genome of Artemisia annua provides insight into the evolution of Asteraceae family and artemisinin biosynthesis.</title>
        <authorList>
            <person name="Shen Q."/>
            <person name="Zhang L."/>
            <person name="Liao Z."/>
            <person name="Wang S."/>
            <person name="Yan T."/>
            <person name="Shi P."/>
            <person name="Liu M."/>
            <person name="Fu X."/>
            <person name="Pan Q."/>
            <person name="Wang Y."/>
            <person name="Lv Z."/>
            <person name="Lu X."/>
            <person name="Zhang F."/>
            <person name="Jiang W."/>
            <person name="Ma Y."/>
            <person name="Chen M."/>
            <person name="Hao X."/>
            <person name="Li L."/>
            <person name="Tang Y."/>
            <person name="Lv G."/>
            <person name="Zhou Y."/>
            <person name="Sun X."/>
            <person name="Brodelius P.E."/>
            <person name="Rose J.K.C."/>
            <person name="Tang K."/>
        </authorList>
    </citation>
    <scope>NUCLEOTIDE SEQUENCE [LARGE SCALE GENOMIC DNA]</scope>
    <source>
        <strain evidence="5">cv. Huhao1</strain>
        <tissue evidence="4">Leaf</tissue>
    </source>
</reference>
<gene>
    <name evidence="4" type="ORF">CTI12_AA293230</name>
</gene>
<dbReference type="Pfam" id="PF13041">
    <property type="entry name" value="PPR_2"/>
    <property type="match status" value="1"/>
</dbReference>
<dbReference type="EMBL" id="PKPP01003325">
    <property type="protein sequence ID" value="PWA69986.1"/>
    <property type="molecule type" value="Genomic_DNA"/>
</dbReference>
<protein>
    <submittedName>
        <fullName evidence="4">Pentatricopeptide repeat protein</fullName>
    </submittedName>
</protein>
<evidence type="ECO:0000256" key="2">
    <source>
        <dbReference type="ARBA" id="ARBA00022737"/>
    </source>
</evidence>
<dbReference type="NCBIfam" id="TIGR00756">
    <property type="entry name" value="PPR"/>
    <property type="match status" value="3"/>
</dbReference>
<comment type="similarity">
    <text evidence="1">Belongs to the PPR family. P subfamily.</text>
</comment>
<dbReference type="Gene3D" id="1.25.40.10">
    <property type="entry name" value="Tetratricopeptide repeat domain"/>
    <property type="match status" value="1"/>
</dbReference>